<dbReference type="EMBL" id="JAODUP010000274">
    <property type="protein sequence ID" value="KAK2154228.1"/>
    <property type="molecule type" value="Genomic_DNA"/>
</dbReference>
<feature type="compositionally biased region" description="Low complexity" evidence="1">
    <location>
        <begin position="1"/>
        <end position="12"/>
    </location>
</feature>
<comment type="caution">
    <text evidence="2">The sequence shown here is derived from an EMBL/GenBank/DDBJ whole genome shotgun (WGS) entry which is preliminary data.</text>
</comment>
<accession>A0AAD9JKP7</accession>
<feature type="compositionally biased region" description="Basic and acidic residues" evidence="1">
    <location>
        <begin position="197"/>
        <end position="206"/>
    </location>
</feature>
<name>A0AAD9JKP7_9ANNE</name>
<organism evidence="2 3">
    <name type="scientific">Paralvinella palmiformis</name>
    <dbReference type="NCBI Taxonomy" id="53620"/>
    <lineage>
        <taxon>Eukaryota</taxon>
        <taxon>Metazoa</taxon>
        <taxon>Spiralia</taxon>
        <taxon>Lophotrochozoa</taxon>
        <taxon>Annelida</taxon>
        <taxon>Polychaeta</taxon>
        <taxon>Sedentaria</taxon>
        <taxon>Canalipalpata</taxon>
        <taxon>Terebellida</taxon>
        <taxon>Terebelliformia</taxon>
        <taxon>Alvinellidae</taxon>
        <taxon>Paralvinella</taxon>
    </lineage>
</organism>
<protein>
    <submittedName>
        <fullName evidence="2">Uncharacterized protein</fullName>
    </submittedName>
</protein>
<gene>
    <name evidence="2" type="ORF">LSH36_274g06057</name>
</gene>
<feature type="region of interest" description="Disordered" evidence="1">
    <location>
        <begin position="1"/>
        <end position="123"/>
    </location>
</feature>
<dbReference type="AlphaFoldDB" id="A0AAD9JKP7"/>
<evidence type="ECO:0000313" key="3">
    <source>
        <dbReference type="Proteomes" id="UP001208570"/>
    </source>
</evidence>
<evidence type="ECO:0000256" key="1">
    <source>
        <dbReference type="SAM" id="MobiDB-lite"/>
    </source>
</evidence>
<feature type="compositionally biased region" description="Basic and acidic residues" evidence="1">
    <location>
        <begin position="26"/>
        <end position="76"/>
    </location>
</feature>
<keyword evidence="3" id="KW-1185">Reference proteome</keyword>
<proteinExistence type="predicted"/>
<evidence type="ECO:0000313" key="2">
    <source>
        <dbReference type="EMBL" id="KAK2154228.1"/>
    </source>
</evidence>
<feature type="compositionally biased region" description="Acidic residues" evidence="1">
    <location>
        <begin position="14"/>
        <end position="25"/>
    </location>
</feature>
<feature type="compositionally biased region" description="Acidic residues" evidence="1">
    <location>
        <begin position="186"/>
        <end position="196"/>
    </location>
</feature>
<feature type="region of interest" description="Disordered" evidence="1">
    <location>
        <begin position="185"/>
        <end position="206"/>
    </location>
</feature>
<dbReference type="Proteomes" id="UP001208570">
    <property type="component" value="Unassembled WGS sequence"/>
</dbReference>
<sequence>MLPPFGLLAPDPDGAPDDVDEQTEADGDRQEEAEYRRQAEVEQRRAVGDRTQIPDRKHIDRDDAVECERRAERESVNPEEPDDGGDPTRAQPAPLLVRIENGDEPLDDEQHQPGHGRHAGQLDPEGVQAAGKLAVVPLFGDGGAEDDWHVDGAIQNVGHGQADDADVDWATLQSGALRYHRYQEAVADESDDDEEREEGRARGHVSEARFHQDGAVRLRRGAGEGRGHGVGRLVLNGGAFVVVVRGVRSSAVGADDVDNGDDDGGAGGAAYYRLGLYITLDASKTLAHALITSRLDYGNALMYGLPMTGLQKVHNSSARSQYKILMYTFNALQGTAPQSVEKLVVPYQSTSSLRSESGAFLAVPTTRGMTYASALITPGPYGRNISRKHDHEPDSNQQPVAWSFAYYELFIL</sequence>
<reference evidence="2" key="1">
    <citation type="journal article" date="2023" name="Mol. Biol. Evol.">
        <title>Third-Generation Sequencing Reveals the Adaptive Role of the Epigenome in Three Deep-Sea Polychaetes.</title>
        <authorList>
            <person name="Perez M."/>
            <person name="Aroh O."/>
            <person name="Sun Y."/>
            <person name="Lan Y."/>
            <person name="Juniper S.K."/>
            <person name="Young C.R."/>
            <person name="Angers B."/>
            <person name="Qian P.Y."/>
        </authorList>
    </citation>
    <scope>NUCLEOTIDE SEQUENCE</scope>
    <source>
        <strain evidence="2">P08H-3</strain>
    </source>
</reference>